<keyword evidence="2" id="KW-0963">Cytoplasm</keyword>
<dbReference type="PIRSF" id="PIRSF006171">
    <property type="entry name" value="RR_citrat_malat"/>
    <property type="match status" value="1"/>
</dbReference>
<dbReference type="Pfam" id="PF00072">
    <property type="entry name" value="Response_reg"/>
    <property type="match status" value="1"/>
</dbReference>
<dbReference type="CDD" id="cd19925">
    <property type="entry name" value="REC_citrate_TCS"/>
    <property type="match status" value="1"/>
</dbReference>
<dbReference type="EMBL" id="CP009920">
    <property type="protein sequence ID" value="AJI22088.1"/>
    <property type="molecule type" value="Genomic_DNA"/>
</dbReference>
<evidence type="ECO:0000313" key="10">
    <source>
        <dbReference type="Proteomes" id="UP000031829"/>
    </source>
</evidence>
<dbReference type="KEGG" id="bmeg:BG04_2630"/>
<accession>A0A0B6AN90</accession>
<dbReference type="GO" id="GO:0003677">
    <property type="term" value="F:DNA binding"/>
    <property type="evidence" value="ECO:0007669"/>
    <property type="project" value="UniProtKB-KW"/>
</dbReference>
<keyword evidence="7" id="KW-0010">Activator</keyword>
<keyword evidence="6" id="KW-0238">DNA-binding</keyword>
<comment type="subcellular location">
    <subcellularLocation>
        <location evidence="1">Cytoplasm</location>
    </subcellularLocation>
</comment>
<dbReference type="GO" id="GO:0005737">
    <property type="term" value="C:cytoplasm"/>
    <property type="evidence" value="ECO:0007669"/>
    <property type="project" value="UniProtKB-SubCell"/>
</dbReference>
<dbReference type="InterPro" id="IPR024187">
    <property type="entry name" value="Sig_transdc_resp-reg_cit/mal"/>
</dbReference>
<dbReference type="Gene3D" id="3.40.50.2300">
    <property type="match status" value="1"/>
</dbReference>
<evidence type="ECO:0000313" key="9">
    <source>
        <dbReference type="EMBL" id="AJI22088.1"/>
    </source>
</evidence>
<evidence type="ECO:0000256" key="1">
    <source>
        <dbReference type="ARBA" id="ARBA00004496"/>
    </source>
</evidence>
<dbReference type="PANTHER" id="PTHR45526:SF1">
    <property type="entry name" value="TRANSCRIPTIONAL REGULATORY PROTEIN DCUR-RELATED"/>
    <property type="match status" value="1"/>
</dbReference>
<dbReference type="SUPFAM" id="SSF52172">
    <property type="entry name" value="CheY-like"/>
    <property type="match status" value="1"/>
</dbReference>
<dbReference type="InterPro" id="IPR036390">
    <property type="entry name" value="WH_DNA-bd_sf"/>
</dbReference>
<dbReference type="InterPro" id="IPR036388">
    <property type="entry name" value="WH-like_DNA-bd_sf"/>
</dbReference>
<sequence>MIKVLIVEDDPMVAQFNQKYIEEIEGFTVVAVAHSGHEALVKVNEYQVDLVLLDVFMPGQNGLKVLEEIRTKQEEIDVIFITAASDAQTIQQALRYGAIDYLIKPFTFERFYQALSAYKQTFRTLKQQPQLNQQELDGLLSNKKIKEARVEPLPKGLTTGTLEVIVEAIEHLKDHPFSTDDVAEKTGISRVSIRKYLKFLTDIGLLGERMTYGTIGRPVYAYLYNEQNRHLLHHYLVDFEK</sequence>
<dbReference type="GO" id="GO:0003700">
    <property type="term" value="F:DNA-binding transcription factor activity"/>
    <property type="evidence" value="ECO:0007669"/>
    <property type="project" value="InterPro"/>
</dbReference>
<dbReference type="InterPro" id="IPR051271">
    <property type="entry name" value="2C-system_Tx_regulators"/>
</dbReference>
<dbReference type="InterPro" id="IPR011006">
    <property type="entry name" value="CheY-like_superfamily"/>
</dbReference>
<keyword evidence="5" id="KW-0805">Transcription regulation</keyword>
<evidence type="ECO:0000256" key="2">
    <source>
        <dbReference type="ARBA" id="ARBA00022490"/>
    </source>
</evidence>
<dbReference type="AlphaFoldDB" id="A0A0B6AN90"/>
<evidence type="ECO:0000256" key="7">
    <source>
        <dbReference type="ARBA" id="ARBA00023159"/>
    </source>
</evidence>
<dbReference type="GO" id="GO:0000156">
    <property type="term" value="F:phosphorelay response regulator activity"/>
    <property type="evidence" value="ECO:0007669"/>
    <property type="project" value="TreeGrafter"/>
</dbReference>
<dbReference type="Gene3D" id="1.10.10.10">
    <property type="entry name" value="Winged helix-like DNA-binding domain superfamily/Winged helix DNA-binding domain"/>
    <property type="match status" value="1"/>
</dbReference>
<dbReference type="HOGENOM" id="CLU_000445_39_0_9"/>
<proteinExistence type="predicted"/>
<keyword evidence="4" id="KW-0902">Two-component regulatory system</keyword>
<gene>
    <name evidence="9" type="ORF">BG04_2630</name>
</gene>
<dbReference type="InterPro" id="IPR001789">
    <property type="entry name" value="Sig_transdc_resp-reg_receiver"/>
</dbReference>
<dbReference type="PANTHER" id="PTHR45526">
    <property type="entry name" value="TRANSCRIPTIONAL REGULATORY PROTEIN DPIA"/>
    <property type="match status" value="1"/>
</dbReference>
<evidence type="ECO:0000256" key="5">
    <source>
        <dbReference type="ARBA" id="ARBA00023015"/>
    </source>
</evidence>
<name>A0A0B6AN90_PRIM2</name>
<dbReference type="PROSITE" id="PS50110">
    <property type="entry name" value="RESPONSE_REGULATORY"/>
    <property type="match status" value="1"/>
</dbReference>
<reference evidence="9 10" key="1">
    <citation type="journal article" date="2015" name="Genome Announc.">
        <title>Complete genome sequences for 35 biothreat assay-relevant bacillus species.</title>
        <authorList>
            <person name="Johnson S.L."/>
            <person name="Daligault H.E."/>
            <person name="Davenport K.W."/>
            <person name="Jaissle J."/>
            <person name="Frey K.G."/>
            <person name="Ladner J.T."/>
            <person name="Broomall S.M."/>
            <person name="Bishop-Lilly K.A."/>
            <person name="Bruce D.C."/>
            <person name="Gibbons H.S."/>
            <person name="Coyne S.R."/>
            <person name="Lo C.C."/>
            <person name="Meincke L."/>
            <person name="Munk A.C."/>
            <person name="Koroleva G.I."/>
            <person name="Rosenzweig C.N."/>
            <person name="Palacios G.F."/>
            <person name="Redden C.L."/>
            <person name="Minogue T.D."/>
            <person name="Chain P.S."/>
        </authorList>
    </citation>
    <scope>NUCLEOTIDE SEQUENCE [LARGE SCALE GENOMIC DNA]</scope>
    <source>
        <strain evidence="10">ATCC 14581 / DSM 32 / JCM 2506 / NBRC 15308 / NCIMB 9376 / NCTC 10342 / NRRL B-14308 / VKM B-512</strain>
    </source>
</reference>
<keyword evidence="8" id="KW-0804">Transcription</keyword>
<dbReference type="Proteomes" id="UP000031829">
    <property type="component" value="Chromosome"/>
</dbReference>
<protein>
    <submittedName>
        <fullName evidence="9">Response regulator</fullName>
    </submittedName>
</protein>
<dbReference type="SMART" id="SM00448">
    <property type="entry name" value="REC"/>
    <property type="match status" value="1"/>
</dbReference>
<keyword evidence="3" id="KW-0597">Phosphoprotein</keyword>
<dbReference type="SUPFAM" id="SSF46785">
    <property type="entry name" value="Winged helix' DNA-binding domain"/>
    <property type="match status" value="1"/>
</dbReference>
<evidence type="ECO:0000256" key="8">
    <source>
        <dbReference type="ARBA" id="ARBA00023163"/>
    </source>
</evidence>
<evidence type="ECO:0000256" key="4">
    <source>
        <dbReference type="ARBA" id="ARBA00023012"/>
    </source>
</evidence>
<evidence type="ECO:0000256" key="3">
    <source>
        <dbReference type="ARBA" id="ARBA00022553"/>
    </source>
</evidence>
<evidence type="ECO:0000256" key="6">
    <source>
        <dbReference type="ARBA" id="ARBA00023125"/>
    </source>
</evidence>
<organism evidence="9 10">
    <name type="scientific">Priestia megaterium (strain ATCC 14581 / DSM 32 / CCUG 1817 / JCM 2506 / NBRC 15308 / NCIMB 9376 / NCTC 10342 / NRRL B-14308 / VKM B-512 / Ford 19)</name>
    <name type="common">Bacillus megaterium</name>
    <dbReference type="NCBI Taxonomy" id="1348623"/>
    <lineage>
        <taxon>Bacteria</taxon>
        <taxon>Bacillati</taxon>
        <taxon>Bacillota</taxon>
        <taxon>Bacilli</taxon>
        <taxon>Bacillales</taxon>
        <taxon>Bacillaceae</taxon>
        <taxon>Priestia</taxon>
    </lineage>
</organism>